<reference evidence="2 3" key="1">
    <citation type="journal article" date="2011" name="J. Bacteriol.">
        <title>Complete genome sequence of the cellulose-degrading bacterium Cellulosilyticum lentocellum.</title>
        <authorList>
            <consortium name="US DOE Joint Genome Institute"/>
            <person name="Miller D.A."/>
            <person name="Suen G."/>
            <person name="Bruce D."/>
            <person name="Copeland A."/>
            <person name="Cheng J.F."/>
            <person name="Detter C."/>
            <person name="Goodwin L.A."/>
            <person name="Han C.S."/>
            <person name="Hauser L.J."/>
            <person name="Land M.L."/>
            <person name="Lapidus A."/>
            <person name="Lucas S."/>
            <person name="Meincke L."/>
            <person name="Pitluck S."/>
            <person name="Tapia R."/>
            <person name="Teshima H."/>
            <person name="Woyke T."/>
            <person name="Fox B.G."/>
            <person name="Angert E.R."/>
            <person name="Currie C.R."/>
        </authorList>
    </citation>
    <scope>NUCLEOTIDE SEQUENCE [LARGE SCALE GENOMIC DNA]</scope>
    <source>
        <strain evidence="3">ATCC 49066 / DSM 5427 / NCIMB 11756 / RHM5</strain>
    </source>
</reference>
<dbReference type="STRING" id="642492.Clole_3689"/>
<name>F2JH32_CELLD</name>
<dbReference type="PANTHER" id="PTHR43649">
    <property type="entry name" value="ARABINOSE-BINDING PROTEIN-RELATED"/>
    <property type="match status" value="1"/>
</dbReference>
<keyword evidence="3" id="KW-1185">Reference proteome</keyword>
<accession>F2JH32</accession>
<gene>
    <name evidence="2" type="ordered locus">Clole_3689</name>
</gene>
<organism evidence="2 3">
    <name type="scientific">Cellulosilyticum lentocellum (strain ATCC 49066 / DSM 5427 / NCIMB 11756 / RHM5)</name>
    <name type="common">Clostridium lentocellum</name>
    <dbReference type="NCBI Taxonomy" id="642492"/>
    <lineage>
        <taxon>Bacteria</taxon>
        <taxon>Bacillati</taxon>
        <taxon>Bacillota</taxon>
        <taxon>Clostridia</taxon>
        <taxon>Lachnospirales</taxon>
        <taxon>Cellulosilyticaceae</taxon>
        <taxon>Cellulosilyticum</taxon>
    </lineage>
</organism>
<evidence type="ECO:0000313" key="3">
    <source>
        <dbReference type="Proteomes" id="UP000008467"/>
    </source>
</evidence>
<protein>
    <submittedName>
        <fullName evidence="2">Extracellular solute-binding protein family 1</fullName>
    </submittedName>
</protein>
<keyword evidence="1" id="KW-0812">Transmembrane</keyword>
<dbReference type="eggNOG" id="COG1653">
    <property type="taxonomic scope" value="Bacteria"/>
</dbReference>
<keyword evidence="1" id="KW-0472">Membrane</keyword>
<dbReference type="PANTHER" id="PTHR43649:SF14">
    <property type="entry name" value="BLR3389 PROTEIN"/>
    <property type="match status" value="1"/>
</dbReference>
<dbReference type="KEGG" id="cle:Clole_3689"/>
<keyword evidence="1" id="KW-1133">Transmembrane helix</keyword>
<evidence type="ECO:0000256" key="1">
    <source>
        <dbReference type="SAM" id="Phobius"/>
    </source>
</evidence>
<dbReference type="Proteomes" id="UP000008467">
    <property type="component" value="Chromosome"/>
</dbReference>
<dbReference type="InterPro" id="IPR050490">
    <property type="entry name" value="Bact_solute-bd_prot1"/>
</dbReference>
<proteinExistence type="predicted"/>
<evidence type="ECO:0000313" key="2">
    <source>
        <dbReference type="EMBL" id="ADZ85372.1"/>
    </source>
</evidence>
<dbReference type="RefSeq" id="WP_013658648.1">
    <property type="nucleotide sequence ID" value="NC_015275.1"/>
</dbReference>
<dbReference type="AlphaFoldDB" id="F2JH32"/>
<feature type="transmembrane region" description="Helical" evidence="1">
    <location>
        <begin position="6"/>
        <end position="27"/>
    </location>
</feature>
<dbReference type="SUPFAM" id="SSF53850">
    <property type="entry name" value="Periplasmic binding protein-like II"/>
    <property type="match status" value="1"/>
</dbReference>
<dbReference type="Gene3D" id="3.40.190.10">
    <property type="entry name" value="Periplasmic binding protein-like II"/>
    <property type="match status" value="2"/>
</dbReference>
<dbReference type="HOGENOM" id="CLU_031285_12_0_9"/>
<sequence length="436" mass="49490">MENNKWSNKIIILTLCSLCLVFIVLLVGKNQYIYREVEAVNKKVEIESKEQTFEIWTINGGLENILKEVLEDCKKEYPDIKFVLKSFKTEVYNEALLNAAATNALPDMFYTWGDRGLEELVKLDLVKDLTLTIKANDLESRMVDNALRSYTFEEKNYGLPVFGWDTVLYCNQELFEKSHLNYPTNYGDFLKTVEIFKSKGITPLAISGNEAWMSSLYYMALTLSEGSVGVSTEIAKNNIFFKRRPFIRAAELFKELIDLEPWQEGYENMSSAECVYNFTRGEAAMMINGSWASTTIDDASRSIVSGKVKVMPFPITKIKLIDEGVAGYSDGFVLSRNSSLGEADVESFYVKVMKAISDKAVLEKGMGIPVYKTQDLKNTSFKTLKACDNLFPKNYYHGAYDKLLSSEAAEKYNVAILDFLTGKIDEETFSNEITKR</sequence>
<dbReference type="Pfam" id="PF01547">
    <property type="entry name" value="SBP_bac_1"/>
    <property type="match status" value="1"/>
</dbReference>
<dbReference type="InterPro" id="IPR006059">
    <property type="entry name" value="SBP"/>
</dbReference>
<dbReference type="EMBL" id="CP002582">
    <property type="protein sequence ID" value="ADZ85372.1"/>
    <property type="molecule type" value="Genomic_DNA"/>
</dbReference>